<dbReference type="SMART" id="SM00228">
    <property type="entry name" value="PDZ"/>
    <property type="match status" value="1"/>
</dbReference>
<dbReference type="AlphaFoldDB" id="A0A1Y3BT56"/>
<dbReference type="Proteomes" id="UP000194236">
    <property type="component" value="Unassembled WGS sequence"/>
</dbReference>
<keyword evidence="3" id="KW-1185">Reference proteome</keyword>
<evidence type="ECO:0000313" key="3">
    <source>
        <dbReference type="Proteomes" id="UP000194236"/>
    </source>
</evidence>
<name>A0A1Y3BT56_EURMA</name>
<gene>
    <name evidence="2" type="ORF">BLA29_011942</name>
</gene>
<evidence type="ECO:0000313" key="2">
    <source>
        <dbReference type="EMBL" id="OTF83158.1"/>
    </source>
</evidence>
<accession>A0A1Y3BT56</accession>
<dbReference type="InterPro" id="IPR001478">
    <property type="entry name" value="PDZ"/>
</dbReference>
<protein>
    <recommendedName>
        <fullName evidence="1">PDZ domain-containing protein</fullName>
    </recommendedName>
</protein>
<sequence>MDEKSMETIGRFPIVHNNAMEQVIQITMVKNSNKFHGIFFDMTIKNGVIIRQIANHSEAQKSNLRQGDRILEICGLNMRMANYRIAEKILNECNDNEIIMKINRIDDESILPELGKNRKLIRKQNTLVRRNAFKCKNRILYRYFERKQKNEMYRDDNYFLNIILPR</sequence>
<reference evidence="2 3" key="1">
    <citation type="submission" date="2017-03" db="EMBL/GenBank/DDBJ databases">
        <title>Genome Survey of Euroglyphus maynei.</title>
        <authorList>
            <person name="Arlian L.G."/>
            <person name="Morgan M.S."/>
            <person name="Rider S.D."/>
        </authorList>
    </citation>
    <scope>NUCLEOTIDE SEQUENCE [LARGE SCALE GENOMIC DNA]</scope>
    <source>
        <strain evidence="2">Arlian Lab</strain>
        <tissue evidence="2">Whole body</tissue>
    </source>
</reference>
<organism evidence="2 3">
    <name type="scientific">Euroglyphus maynei</name>
    <name type="common">Mayne's house dust mite</name>
    <dbReference type="NCBI Taxonomy" id="6958"/>
    <lineage>
        <taxon>Eukaryota</taxon>
        <taxon>Metazoa</taxon>
        <taxon>Ecdysozoa</taxon>
        <taxon>Arthropoda</taxon>
        <taxon>Chelicerata</taxon>
        <taxon>Arachnida</taxon>
        <taxon>Acari</taxon>
        <taxon>Acariformes</taxon>
        <taxon>Sarcoptiformes</taxon>
        <taxon>Astigmata</taxon>
        <taxon>Psoroptidia</taxon>
        <taxon>Analgoidea</taxon>
        <taxon>Pyroglyphidae</taxon>
        <taxon>Pyroglyphinae</taxon>
        <taxon>Euroglyphus</taxon>
    </lineage>
</organism>
<dbReference type="Pfam" id="PF00595">
    <property type="entry name" value="PDZ"/>
    <property type="match status" value="1"/>
</dbReference>
<evidence type="ECO:0000259" key="1">
    <source>
        <dbReference type="PROSITE" id="PS50106"/>
    </source>
</evidence>
<dbReference type="Gene3D" id="2.30.42.10">
    <property type="match status" value="1"/>
</dbReference>
<dbReference type="InterPro" id="IPR036034">
    <property type="entry name" value="PDZ_sf"/>
</dbReference>
<dbReference type="SUPFAM" id="SSF50156">
    <property type="entry name" value="PDZ domain-like"/>
    <property type="match status" value="1"/>
</dbReference>
<feature type="non-terminal residue" evidence="2">
    <location>
        <position position="166"/>
    </location>
</feature>
<dbReference type="PROSITE" id="PS50106">
    <property type="entry name" value="PDZ"/>
    <property type="match status" value="1"/>
</dbReference>
<dbReference type="OrthoDB" id="10067129at2759"/>
<feature type="domain" description="PDZ" evidence="1">
    <location>
        <begin position="25"/>
        <end position="92"/>
    </location>
</feature>
<dbReference type="EMBL" id="MUJZ01004850">
    <property type="protein sequence ID" value="OTF83158.1"/>
    <property type="molecule type" value="Genomic_DNA"/>
</dbReference>
<comment type="caution">
    <text evidence="2">The sequence shown here is derived from an EMBL/GenBank/DDBJ whole genome shotgun (WGS) entry which is preliminary data.</text>
</comment>
<proteinExistence type="predicted"/>